<evidence type="ECO:0000313" key="2">
    <source>
        <dbReference type="Proteomes" id="UP000318313"/>
    </source>
</evidence>
<organism evidence="1 2">
    <name type="scientific">Gimesia fumaroli</name>
    <dbReference type="NCBI Taxonomy" id="2527976"/>
    <lineage>
        <taxon>Bacteria</taxon>
        <taxon>Pseudomonadati</taxon>
        <taxon>Planctomycetota</taxon>
        <taxon>Planctomycetia</taxon>
        <taxon>Planctomycetales</taxon>
        <taxon>Planctomycetaceae</taxon>
        <taxon>Gimesia</taxon>
    </lineage>
</organism>
<reference evidence="1 2" key="1">
    <citation type="submission" date="2019-03" db="EMBL/GenBank/DDBJ databases">
        <title>Deep-cultivation of Planctomycetes and their phenomic and genomic characterization uncovers novel biology.</title>
        <authorList>
            <person name="Wiegand S."/>
            <person name="Jogler M."/>
            <person name="Boedeker C."/>
            <person name="Pinto D."/>
            <person name="Vollmers J."/>
            <person name="Rivas-Marin E."/>
            <person name="Kohn T."/>
            <person name="Peeters S.H."/>
            <person name="Heuer A."/>
            <person name="Rast P."/>
            <person name="Oberbeckmann S."/>
            <person name="Bunk B."/>
            <person name="Jeske O."/>
            <person name="Meyerdierks A."/>
            <person name="Storesund J.E."/>
            <person name="Kallscheuer N."/>
            <person name="Luecker S."/>
            <person name="Lage O.M."/>
            <person name="Pohl T."/>
            <person name="Merkel B.J."/>
            <person name="Hornburger P."/>
            <person name="Mueller R.-W."/>
            <person name="Bruemmer F."/>
            <person name="Labrenz M."/>
            <person name="Spormann A.M."/>
            <person name="Op den Camp H."/>
            <person name="Overmann J."/>
            <person name="Amann R."/>
            <person name="Jetten M.S.M."/>
            <person name="Mascher T."/>
            <person name="Medema M.H."/>
            <person name="Devos D.P."/>
            <person name="Kaster A.-K."/>
            <person name="Ovreas L."/>
            <person name="Rohde M."/>
            <person name="Galperin M.Y."/>
            <person name="Jogler C."/>
        </authorList>
    </citation>
    <scope>NUCLEOTIDE SEQUENCE [LARGE SCALE GENOMIC DNA]</scope>
    <source>
        <strain evidence="1 2">Enr17</strain>
    </source>
</reference>
<dbReference type="OrthoDB" id="290495at2"/>
<protein>
    <submittedName>
        <fullName evidence="1">Uncharacterized protein</fullName>
    </submittedName>
</protein>
<proteinExistence type="predicted"/>
<sequence length="145" mass="15967">MRSHRRSTLLSFAVMSLLCITATSTGYAIMGIKPVSQKLAKELGIEVRAKANGAEQVWVTLEFKPAGEIKQFDHVSLEIGDGKEFLVGYAPLQARRTKSGTVVCGFLANRAYLEKVTLRIVVGPPLNKTGYDLQLKKFLDLKKSP</sequence>
<evidence type="ECO:0000313" key="1">
    <source>
        <dbReference type="EMBL" id="QDV51850.1"/>
    </source>
</evidence>
<accession>A0A518IFK3</accession>
<name>A0A518IFK3_9PLAN</name>
<gene>
    <name evidence="1" type="ORF">Enr17x_39090</name>
</gene>
<keyword evidence="2" id="KW-1185">Reference proteome</keyword>
<dbReference type="KEGG" id="gfm:Enr17x_39090"/>
<dbReference type="Proteomes" id="UP000318313">
    <property type="component" value="Chromosome"/>
</dbReference>
<dbReference type="EMBL" id="CP037452">
    <property type="protein sequence ID" value="QDV51850.1"/>
    <property type="molecule type" value="Genomic_DNA"/>
</dbReference>
<dbReference type="AlphaFoldDB" id="A0A518IFK3"/>
<dbReference type="RefSeq" id="WP_145311242.1">
    <property type="nucleotide sequence ID" value="NZ_CP037452.1"/>
</dbReference>